<evidence type="ECO:0000256" key="1">
    <source>
        <dbReference type="SAM" id="MobiDB-lite"/>
    </source>
</evidence>
<accession>A0A176WF30</accession>
<dbReference type="Proteomes" id="UP000077202">
    <property type="component" value="Unassembled WGS sequence"/>
</dbReference>
<organism evidence="2 3">
    <name type="scientific">Marchantia polymorpha subsp. ruderalis</name>
    <dbReference type="NCBI Taxonomy" id="1480154"/>
    <lineage>
        <taxon>Eukaryota</taxon>
        <taxon>Viridiplantae</taxon>
        <taxon>Streptophyta</taxon>
        <taxon>Embryophyta</taxon>
        <taxon>Marchantiophyta</taxon>
        <taxon>Marchantiopsida</taxon>
        <taxon>Marchantiidae</taxon>
        <taxon>Marchantiales</taxon>
        <taxon>Marchantiaceae</taxon>
        <taxon>Marchantia</taxon>
    </lineage>
</organism>
<evidence type="ECO:0000313" key="2">
    <source>
        <dbReference type="EMBL" id="OAE31727.1"/>
    </source>
</evidence>
<dbReference type="AlphaFoldDB" id="A0A176WF30"/>
<reference evidence="2" key="1">
    <citation type="submission" date="2016-03" db="EMBL/GenBank/DDBJ databases">
        <title>Mechanisms controlling the formation of the plant cell surface in tip-growing cells are functionally conserved among land plants.</title>
        <authorList>
            <person name="Honkanen S."/>
            <person name="Jones V.A."/>
            <person name="Morieri G."/>
            <person name="Champion C."/>
            <person name="Hetherington A.J."/>
            <person name="Kelly S."/>
            <person name="Saint-Marcoux D."/>
            <person name="Proust H."/>
            <person name="Prescott H."/>
            <person name="Dolan L."/>
        </authorList>
    </citation>
    <scope>NUCLEOTIDE SEQUENCE [LARGE SCALE GENOMIC DNA]</scope>
    <source>
        <tissue evidence="2">Whole gametophyte</tissue>
    </source>
</reference>
<feature type="compositionally biased region" description="Low complexity" evidence="1">
    <location>
        <begin position="146"/>
        <end position="158"/>
    </location>
</feature>
<feature type="region of interest" description="Disordered" evidence="1">
    <location>
        <begin position="112"/>
        <end position="158"/>
    </location>
</feature>
<keyword evidence="3" id="KW-1185">Reference proteome</keyword>
<gene>
    <name evidence="2" type="ORF">AXG93_3384s2030</name>
</gene>
<protein>
    <submittedName>
        <fullName evidence="2">Uncharacterized protein</fullName>
    </submittedName>
</protein>
<comment type="caution">
    <text evidence="2">The sequence shown here is derived from an EMBL/GenBank/DDBJ whole genome shotgun (WGS) entry which is preliminary data.</text>
</comment>
<name>A0A176WF30_MARPO</name>
<evidence type="ECO:0000313" key="3">
    <source>
        <dbReference type="Proteomes" id="UP000077202"/>
    </source>
</evidence>
<dbReference type="EMBL" id="LVLJ01000986">
    <property type="protein sequence ID" value="OAE31727.1"/>
    <property type="molecule type" value="Genomic_DNA"/>
</dbReference>
<feature type="compositionally biased region" description="Basic and acidic residues" evidence="1">
    <location>
        <begin position="135"/>
        <end position="145"/>
    </location>
</feature>
<proteinExistence type="predicted"/>
<sequence>MGMELGVFGDGMRMAAGEEPTSARIPTPSGEMAGGVCGAGVVWSSDPLGSDSLEGNATARTGGEGGSINHLSPFLINFYRSMGCLTAMERVQFPLLSRSSLGRYVKDVEVDTDEDETSACTPLARPRAARVSQKRKWDGEAEQSQREASAAPARSRAI</sequence>